<feature type="region of interest" description="Disordered" evidence="1">
    <location>
        <begin position="56"/>
        <end position="134"/>
    </location>
</feature>
<feature type="compositionally biased region" description="Basic and acidic residues" evidence="1">
    <location>
        <begin position="146"/>
        <end position="159"/>
    </location>
</feature>
<feature type="region of interest" description="Disordered" evidence="1">
    <location>
        <begin position="146"/>
        <end position="211"/>
    </location>
</feature>
<accession>A0ABP0DLF3</accession>
<feature type="compositionally biased region" description="Basic and acidic residues" evidence="1">
    <location>
        <begin position="118"/>
        <end position="134"/>
    </location>
</feature>
<sequence length="702" mass="76468">MGLPLYVAPVKSDLRNKISASRSCNSHGPNRVRRPRRDTEVLIESRRRAILAAATAAVPPSLEDDAESQRALNREHQQRLNETLQSAARRHMQNSLRSSTHLARPRETLLGPISNPSRSRETATPEVPHPGRESLLRQFYARLREREQSSDPLNQRREQNTATATSTASPTASDSVPPIAVSSSNASSAPSATLRPMATSQVNATRSNTGLRDEQRSWYDYAISNSRLQATTDIRRHDVHYEGAGASPTASLNRLENNGVEERQDILATAQEPGLSSSERLSSRSDSPLRRHPHPSVERRTAEGTLTGSDVESNAAGVRESTPTSRRASSLRSVMNASATSRLPNVGWSDDVRPPSRSFASSQSHVFGDARQVPSADGRLPSDHGWMDGFPDMNGDWHAPTRQEDGRRSLNSPPTPVDDWAFPVEPLDGLGDRRRSPSPYVGSGWNVFLTTLTPDPQPSSVGPPLASTSASLGPPEARTTWLSSPQPTVAATRTPSESVQSPVEQTRDDNEPGASHVHTPPIPLEAPLAWFTEERIPPLATISESTRVPPHLIRSPRVSASVGTNTSDGFVIENVVHGEATFEDSEMDDGMHTDGEDEDAGCDEDEEGEAGIRDFYMGMADRLSGEDARLLRLTLAGARAGNNLRGHHGNISNNNTSQETLDILGIGGMQHIVRSLARREDIPDEWWAEAGLSRTLAREASR</sequence>
<feature type="region of interest" description="Disordered" evidence="1">
    <location>
        <begin position="454"/>
        <end position="521"/>
    </location>
</feature>
<keyword evidence="3" id="KW-1185">Reference proteome</keyword>
<feature type="compositionally biased region" description="Polar residues" evidence="1">
    <location>
        <begin position="321"/>
        <end position="343"/>
    </location>
</feature>
<name>A0ABP0DLF3_9PEZI</name>
<dbReference type="EMBL" id="CAWUON010000044">
    <property type="protein sequence ID" value="CAK7269106.1"/>
    <property type="molecule type" value="Genomic_DNA"/>
</dbReference>
<feature type="compositionally biased region" description="Polar residues" evidence="1">
    <location>
        <begin position="454"/>
        <end position="471"/>
    </location>
</feature>
<feature type="compositionally biased region" description="Acidic residues" evidence="1">
    <location>
        <begin position="595"/>
        <end position="606"/>
    </location>
</feature>
<feature type="region of interest" description="Disordered" evidence="1">
    <location>
        <begin position="270"/>
        <end position="435"/>
    </location>
</feature>
<feature type="compositionally biased region" description="Polar residues" evidence="1">
    <location>
        <begin position="480"/>
        <end position="504"/>
    </location>
</feature>
<feature type="compositionally biased region" description="Low complexity" evidence="1">
    <location>
        <begin position="161"/>
        <end position="192"/>
    </location>
</feature>
<evidence type="ECO:0000256" key="1">
    <source>
        <dbReference type="SAM" id="MobiDB-lite"/>
    </source>
</evidence>
<proteinExistence type="predicted"/>
<evidence type="ECO:0000313" key="2">
    <source>
        <dbReference type="EMBL" id="CAK7269106.1"/>
    </source>
</evidence>
<reference evidence="2 3" key="1">
    <citation type="submission" date="2024-01" db="EMBL/GenBank/DDBJ databases">
        <authorList>
            <person name="Allen C."/>
            <person name="Tagirdzhanova G."/>
        </authorList>
    </citation>
    <scope>NUCLEOTIDE SEQUENCE [LARGE SCALE GENOMIC DNA]</scope>
    <source>
        <strain evidence="2 3">CBS 119000</strain>
    </source>
</reference>
<dbReference type="Proteomes" id="UP001642502">
    <property type="component" value="Unassembled WGS sequence"/>
</dbReference>
<comment type="caution">
    <text evidence="2">The sequence shown here is derived from an EMBL/GenBank/DDBJ whole genome shotgun (WGS) entry which is preliminary data.</text>
</comment>
<evidence type="ECO:0000313" key="3">
    <source>
        <dbReference type="Proteomes" id="UP001642502"/>
    </source>
</evidence>
<feature type="region of interest" description="Disordered" evidence="1">
    <location>
        <begin position="585"/>
        <end position="606"/>
    </location>
</feature>
<feature type="compositionally biased region" description="Basic and acidic residues" evidence="1">
    <location>
        <begin position="281"/>
        <end position="302"/>
    </location>
</feature>
<protein>
    <submittedName>
        <fullName evidence="2">Uncharacterized protein</fullName>
    </submittedName>
</protein>
<feature type="compositionally biased region" description="Polar residues" evidence="1">
    <location>
        <begin position="198"/>
        <end position="210"/>
    </location>
</feature>
<gene>
    <name evidence="2" type="ORF">SEPCBS119000_003398</name>
</gene>
<organism evidence="2 3">
    <name type="scientific">Sporothrix epigloea</name>
    <dbReference type="NCBI Taxonomy" id="1892477"/>
    <lineage>
        <taxon>Eukaryota</taxon>
        <taxon>Fungi</taxon>
        <taxon>Dikarya</taxon>
        <taxon>Ascomycota</taxon>
        <taxon>Pezizomycotina</taxon>
        <taxon>Sordariomycetes</taxon>
        <taxon>Sordariomycetidae</taxon>
        <taxon>Ophiostomatales</taxon>
        <taxon>Ophiostomataceae</taxon>
        <taxon>Sporothrix</taxon>
    </lineage>
</organism>
<feature type="compositionally biased region" description="Basic and acidic residues" evidence="1">
    <location>
        <begin position="399"/>
        <end position="408"/>
    </location>
</feature>